<dbReference type="PROSITE" id="PS52016">
    <property type="entry name" value="TONB_DEPENDENT_REC_3"/>
    <property type="match status" value="1"/>
</dbReference>
<feature type="domain" description="TonB-dependent receptor plug" evidence="16">
    <location>
        <begin position="73"/>
        <end position="163"/>
    </location>
</feature>
<dbReference type="GO" id="GO:0015344">
    <property type="term" value="F:siderophore uptake transmembrane transporter activity"/>
    <property type="evidence" value="ECO:0007669"/>
    <property type="project" value="TreeGrafter"/>
</dbReference>
<dbReference type="AlphaFoldDB" id="A0A178ID14"/>
<dbReference type="SUPFAM" id="SSF56935">
    <property type="entry name" value="Porins"/>
    <property type="match status" value="1"/>
</dbReference>
<evidence type="ECO:0000313" key="17">
    <source>
        <dbReference type="EMBL" id="OAM87047.1"/>
    </source>
</evidence>
<evidence type="ECO:0000259" key="15">
    <source>
        <dbReference type="Pfam" id="PF00593"/>
    </source>
</evidence>
<reference evidence="17 18" key="1">
    <citation type="submission" date="2016-01" db="EMBL/GenBank/DDBJ databases">
        <title>High potential of lignocellulose degradation of a new Verrucomicrobia species.</title>
        <authorList>
            <person name="Wang Y."/>
            <person name="Shi Y."/>
            <person name="Qiu Z."/>
            <person name="Liu S."/>
            <person name="Yang H."/>
        </authorList>
    </citation>
    <scope>NUCLEOTIDE SEQUENCE [LARGE SCALE GENOMIC DNA]</scope>
    <source>
        <strain evidence="17 18">TSB47</strain>
    </source>
</reference>
<keyword evidence="5 12" id="KW-0812">Transmembrane</keyword>
<organism evidence="17 18">
    <name type="scientific">Termitidicoccus mucosus</name>
    <dbReference type="NCBI Taxonomy" id="1184151"/>
    <lineage>
        <taxon>Bacteria</taxon>
        <taxon>Pseudomonadati</taxon>
        <taxon>Verrucomicrobiota</taxon>
        <taxon>Opitutia</taxon>
        <taxon>Opitutales</taxon>
        <taxon>Opitutaceae</taxon>
        <taxon>Termitidicoccus</taxon>
    </lineage>
</organism>
<evidence type="ECO:0000259" key="16">
    <source>
        <dbReference type="Pfam" id="PF07715"/>
    </source>
</evidence>
<keyword evidence="2 12" id="KW-0813">Transport</keyword>
<dbReference type="STRING" id="1184151.AW736_25470"/>
<evidence type="ECO:0000256" key="6">
    <source>
        <dbReference type="ARBA" id="ARBA00022729"/>
    </source>
</evidence>
<dbReference type="InterPro" id="IPR036942">
    <property type="entry name" value="Beta-barrel_TonB_sf"/>
</dbReference>
<dbReference type="Proteomes" id="UP000078486">
    <property type="component" value="Unassembled WGS sequence"/>
</dbReference>
<sequence length="783" mass="87649">MKTSPSPAFPRPKWRFLLTACTFAAGLCLAQERPAGPADEDVIEMSEFTVTSRPDDGYGASMAATGSRVAEKIQNLPYAIEVITMEFIEDLGFTDLEEDFAYASSFGGFDSGSGNINMRGTGVGKQLRNGFLRIGVVNRANIERIEIIKGPSAAVYGECLPAGLVNIVTKKPKLKKTAKLATRVGSNNLFGFDAEVTGPLTMHPSGKTSFIIDASYFRTDYDQPYADLRSRLLSAAVQHKFSQNTSLLIEAEFTDRLAHLTAPVPAVRHGGRTGLGAATYPRLATEVAGFNWYGPNELSWRSLVTYNATFEHRFNRVLSLRVAGNWFKRNVNGQSNNVSGGVNPFYDESSLNGSGVETTPNPGMITNRLPGISSGDESGYGAQADLLAHYWLARGALENRTLFTIDYSSYNRTNPQWRMAAADANASGFGRVLDPENPNYFWPSPDEYLYSLYRWDDCTTEVYGMFLRHQTAAWGGRFIIAGGIRYDYMKQDLRREKEVRDEDPTNDFYGVRSWKLDVDNFTPNIGINFDVVEGVRGYANYARSFFVNSQTNSYVPDRDITSIENETGFGLDYGVKVDVFDNRLRFTFGGFYIVRRGVQATDDNGDTRRIGEIFSRGLEFDATYRLDNPRFTTNLRFGYGYTNAKYTDKGNDYDALNRPMAGIPQHNAYLAWTQVWKRGFLRGFRTTLGVTYTGESYPWSDRGGISTTLPNGKTYVLSHSGFRDIKIGDYFSTRASIAYKWRVGKWQHEVSATAANLLNQDVIQRNRQVMPEFNLSLAYTIKL</sequence>
<keyword evidence="6 14" id="KW-0732">Signal</keyword>
<evidence type="ECO:0000256" key="4">
    <source>
        <dbReference type="ARBA" id="ARBA00022496"/>
    </source>
</evidence>
<keyword evidence="9 13" id="KW-0798">TonB box</keyword>
<evidence type="ECO:0000313" key="18">
    <source>
        <dbReference type="Proteomes" id="UP000078486"/>
    </source>
</evidence>
<evidence type="ECO:0000256" key="7">
    <source>
        <dbReference type="ARBA" id="ARBA00023004"/>
    </source>
</evidence>
<keyword evidence="3 12" id="KW-1134">Transmembrane beta strand</keyword>
<evidence type="ECO:0008006" key="19">
    <source>
        <dbReference type="Google" id="ProtNLM"/>
    </source>
</evidence>
<keyword evidence="11 12" id="KW-0998">Cell outer membrane</keyword>
<dbReference type="PANTHER" id="PTHR32552:SF68">
    <property type="entry name" value="FERRICHROME OUTER MEMBRANE TRANSPORTER_PHAGE RECEPTOR"/>
    <property type="match status" value="1"/>
</dbReference>
<feature type="domain" description="TonB-dependent receptor-like beta-barrel" evidence="15">
    <location>
        <begin position="288"/>
        <end position="757"/>
    </location>
</feature>
<evidence type="ECO:0000256" key="10">
    <source>
        <dbReference type="ARBA" id="ARBA00023136"/>
    </source>
</evidence>
<comment type="similarity">
    <text evidence="12 13">Belongs to the TonB-dependent receptor family.</text>
</comment>
<feature type="chain" id="PRO_5008088641" description="TonB-dependent receptor plug domain-containing protein" evidence="14">
    <location>
        <begin position="31"/>
        <end position="783"/>
    </location>
</feature>
<dbReference type="InterPro" id="IPR012910">
    <property type="entry name" value="Plug_dom"/>
</dbReference>
<keyword evidence="18" id="KW-1185">Reference proteome</keyword>
<evidence type="ECO:0000256" key="5">
    <source>
        <dbReference type="ARBA" id="ARBA00022692"/>
    </source>
</evidence>
<dbReference type="InterPro" id="IPR039426">
    <property type="entry name" value="TonB-dep_rcpt-like"/>
</dbReference>
<dbReference type="GO" id="GO:0009279">
    <property type="term" value="C:cell outer membrane"/>
    <property type="evidence" value="ECO:0007669"/>
    <property type="project" value="UniProtKB-SubCell"/>
</dbReference>
<evidence type="ECO:0000256" key="1">
    <source>
        <dbReference type="ARBA" id="ARBA00004571"/>
    </source>
</evidence>
<dbReference type="RefSeq" id="WP_068773103.1">
    <property type="nucleotide sequence ID" value="NZ_CP109796.1"/>
</dbReference>
<feature type="signal peptide" evidence="14">
    <location>
        <begin position="1"/>
        <end position="30"/>
    </location>
</feature>
<keyword evidence="10 12" id="KW-0472">Membrane</keyword>
<gene>
    <name evidence="17" type="ORF">AW736_25470</name>
</gene>
<name>A0A178ID14_9BACT</name>
<evidence type="ECO:0000256" key="12">
    <source>
        <dbReference type="PROSITE-ProRule" id="PRU01360"/>
    </source>
</evidence>
<evidence type="ECO:0000256" key="2">
    <source>
        <dbReference type="ARBA" id="ARBA00022448"/>
    </source>
</evidence>
<dbReference type="Gene3D" id="2.170.130.10">
    <property type="entry name" value="TonB-dependent receptor, plug domain"/>
    <property type="match status" value="1"/>
</dbReference>
<evidence type="ECO:0000256" key="11">
    <source>
        <dbReference type="ARBA" id="ARBA00023237"/>
    </source>
</evidence>
<evidence type="ECO:0000256" key="13">
    <source>
        <dbReference type="RuleBase" id="RU003357"/>
    </source>
</evidence>
<comment type="caution">
    <text evidence="17">The sequence shown here is derived from an EMBL/GenBank/DDBJ whole genome shotgun (WGS) entry which is preliminary data.</text>
</comment>
<keyword evidence="7" id="KW-0408">Iron</keyword>
<dbReference type="Pfam" id="PF00593">
    <property type="entry name" value="TonB_dep_Rec_b-barrel"/>
    <property type="match status" value="1"/>
</dbReference>
<dbReference type="PANTHER" id="PTHR32552">
    <property type="entry name" value="FERRICHROME IRON RECEPTOR-RELATED"/>
    <property type="match status" value="1"/>
</dbReference>
<evidence type="ECO:0000256" key="3">
    <source>
        <dbReference type="ARBA" id="ARBA00022452"/>
    </source>
</evidence>
<dbReference type="InterPro" id="IPR037066">
    <property type="entry name" value="Plug_dom_sf"/>
</dbReference>
<evidence type="ECO:0000256" key="14">
    <source>
        <dbReference type="SAM" id="SignalP"/>
    </source>
</evidence>
<keyword evidence="4" id="KW-0410">Iron transport</keyword>
<dbReference type="EMBL" id="LRRQ01000189">
    <property type="protein sequence ID" value="OAM87047.1"/>
    <property type="molecule type" value="Genomic_DNA"/>
</dbReference>
<evidence type="ECO:0000256" key="8">
    <source>
        <dbReference type="ARBA" id="ARBA00023065"/>
    </source>
</evidence>
<dbReference type="Pfam" id="PF07715">
    <property type="entry name" value="Plug"/>
    <property type="match status" value="1"/>
</dbReference>
<dbReference type="Gene3D" id="2.40.170.20">
    <property type="entry name" value="TonB-dependent receptor, beta-barrel domain"/>
    <property type="match status" value="1"/>
</dbReference>
<keyword evidence="8" id="KW-0406">Ion transport</keyword>
<proteinExistence type="inferred from homology"/>
<comment type="subcellular location">
    <subcellularLocation>
        <location evidence="1 12">Cell outer membrane</location>
        <topology evidence="1 12">Multi-pass membrane protein</topology>
    </subcellularLocation>
</comment>
<protein>
    <recommendedName>
        <fullName evidence="19">TonB-dependent receptor plug domain-containing protein</fullName>
    </recommendedName>
</protein>
<accession>A0A178ID14</accession>
<dbReference type="InterPro" id="IPR000531">
    <property type="entry name" value="Beta-barrel_TonB"/>
</dbReference>
<evidence type="ECO:0000256" key="9">
    <source>
        <dbReference type="ARBA" id="ARBA00023077"/>
    </source>
</evidence>